<evidence type="ECO:0000256" key="1">
    <source>
        <dbReference type="ARBA" id="ARBA00001933"/>
    </source>
</evidence>
<dbReference type="GO" id="GO:0030170">
    <property type="term" value="F:pyridoxal phosphate binding"/>
    <property type="evidence" value="ECO:0007669"/>
    <property type="project" value="UniProtKB-UniRule"/>
</dbReference>
<sequence>MKNLKEDFPIFAAKAKENEPFIYLDSAATTQKPQQVIDAVANFYTSSYATVNRAIYSSSRNVTEAYAAVREKVRKWVSAASDSEIVFTRGTTAGLNLLAISVNDLWIPKGGVVLVSEAEHHANVLSWEIACRRRGSLVKKIRVHDSGLIDLDDLEKLLNEGAQFVSIPHVSNVTGCVQPLQQVAELVHRYDAYLAVDGAQGAPHLPIDVQLWDVDFYVFSSHKIYGPTGIGVLYGKKDLLDQLPPVEGGGDMVAIYDHQNPEYLPAPMKFEAGTPNIAGVLGLGAALDYLDGLSAKFIYDKEIALTTYLHKELLEIPGVEILGPSIEEPRGALISMTIDGAHPLDLGFLLDLRGIAVRTGHQCAQPAMERWNVGHVLRVSLGIYNDEDDIDQFILVLQDSLDKIRR</sequence>
<dbReference type="EMBL" id="LN847052">
    <property type="protein sequence ID" value="CRI42809.1"/>
    <property type="molecule type" value="Genomic_DNA"/>
</dbReference>
<dbReference type="InterPro" id="IPR015422">
    <property type="entry name" value="PyrdxlP-dep_Trfase_small"/>
</dbReference>
<evidence type="ECO:0000256" key="8">
    <source>
        <dbReference type="RuleBase" id="RU004506"/>
    </source>
</evidence>
<keyword evidence="4 8" id="KW-0808">Transferase</keyword>
<dbReference type="PANTHER" id="PTHR43586:SF8">
    <property type="entry name" value="CYSTEINE DESULFURASE 1, CHLOROPLASTIC"/>
    <property type="match status" value="1"/>
</dbReference>
<dbReference type="InterPro" id="IPR000192">
    <property type="entry name" value="Aminotrans_V_dom"/>
</dbReference>
<dbReference type="InterPro" id="IPR016454">
    <property type="entry name" value="Cysteine_dSase"/>
</dbReference>
<comment type="function">
    <text evidence="2 8">Catalyzes the removal of elemental sulfur and selenium atoms from L-cysteine, L-cystine, L-selenocysteine, and L-selenocystine to produce L-alanine.</text>
</comment>
<dbReference type="Pfam" id="PF00266">
    <property type="entry name" value="Aminotran_5"/>
    <property type="match status" value="1"/>
</dbReference>
<evidence type="ECO:0000256" key="3">
    <source>
        <dbReference type="ARBA" id="ARBA00010447"/>
    </source>
</evidence>
<dbReference type="PANTHER" id="PTHR43586">
    <property type="entry name" value="CYSTEINE DESULFURASE"/>
    <property type="match status" value="1"/>
</dbReference>
<dbReference type="InterPro" id="IPR015421">
    <property type="entry name" value="PyrdxlP-dep_Trfase_major"/>
</dbReference>
<comment type="similarity">
    <text evidence="3 8">Belongs to the class-V pyridoxal-phosphate-dependent aminotransferase family. Csd subfamily.</text>
</comment>
<dbReference type="Gene3D" id="3.40.640.10">
    <property type="entry name" value="Type I PLP-dependent aspartate aminotransferase-like (Major domain)"/>
    <property type="match status" value="1"/>
</dbReference>
<organism evidence="10">
    <name type="scientific">Chlamydia pneumoniae</name>
    <name type="common">Chlamydophila pneumoniae</name>
    <dbReference type="NCBI Taxonomy" id="83558"/>
    <lineage>
        <taxon>Bacteria</taxon>
        <taxon>Pseudomonadati</taxon>
        <taxon>Chlamydiota</taxon>
        <taxon>Chlamydiia</taxon>
        <taxon>Chlamydiales</taxon>
        <taxon>Chlamydiaceae</taxon>
        <taxon>Chlamydia/Chlamydophila group</taxon>
        <taxon>Chlamydia</taxon>
    </lineage>
</organism>
<reference evidence="10" key="1">
    <citation type="submission" date="2015-05" db="EMBL/GenBank/DDBJ databases">
        <authorList>
            <person name="Rattei Thomas"/>
        </authorList>
    </citation>
    <scope>NUCLEOTIDE SEQUENCE</scope>
    <source>
        <strain evidence="10">DC9</strain>
    </source>
</reference>
<keyword evidence="5 8" id="KW-0663">Pyridoxal phosphate</keyword>
<feature type="domain" description="Aminotransferase class V" evidence="9">
    <location>
        <begin position="22"/>
        <end position="393"/>
    </location>
</feature>
<evidence type="ECO:0000256" key="7">
    <source>
        <dbReference type="RuleBase" id="RU004504"/>
    </source>
</evidence>
<name>A0A0F7WWR4_CHLPN</name>
<dbReference type="GO" id="GO:0006534">
    <property type="term" value="P:cysteine metabolic process"/>
    <property type="evidence" value="ECO:0007669"/>
    <property type="project" value="UniProtKB-UniRule"/>
</dbReference>
<dbReference type="PROSITE" id="PS00595">
    <property type="entry name" value="AA_TRANSFER_CLASS_5"/>
    <property type="match status" value="1"/>
</dbReference>
<evidence type="ECO:0000256" key="4">
    <source>
        <dbReference type="ARBA" id="ARBA00022679"/>
    </source>
</evidence>
<dbReference type="NCBIfam" id="TIGR01979">
    <property type="entry name" value="sufS"/>
    <property type="match status" value="1"/>
</dbReference>
<gene>
    <name evidence="10" type="primary">csd</name>
    <name evidence="10" type="ORF">BN1224_DC9_BV_00120</name>
</gene>
<dbReference type="Gene3D" id="3.90.1150.10">
    <property type="entry name" value="Aspartate Aminotransferase, domain 1"/>
    <property type="match status" value="1"/>
</dbReference>
<evidence type="ECO:0000256" key="6">
    <source>
        <dbReference type="ARBA" id="ARBA00050776"/>
    </source>
</evidence>
<dbReference type="InterPro" id="IPR020578">
    <property type="entry name" value="Aminotrans_V_PyrdxlP_BS"/>
</dbReference>
<proteinExistence type="inferred from homology"/>
<accession>A0A0F7WWR4</accession>
<evidence type="ECO:0000256" key="2">
    <source>
        <dbReference type="ARBA" id="ARBA00002824"/>
    </source>
</evidence>
<dbReference type="SUPFAM" id="SSF53383">
    <property type="entry name" value="PLP-dependent transferases"/>
    <property type="match status" value="1"/>
</dbReference>
<dbReference type="InterPro" id="IPR010970">
    <property type="entry name" value="Cys_dSase_SufS"/>
</dbReference>
<dbReference type="InterPro" id="IPR015424">
    <property type="entry name" value="PyrdxlP-dep_Trfase"/>
</dbReference>
<dbReference type="EC" id="2.8.1.7" evidence="8"/>
<evidence type="ECO:0000313" key="10">
    <source>
        <dbReference type="EMBL" id="CRI42809.1"/>
    </source>
</evidence>
<evidence type="ECO:0000256" key="5">
    <source>
        <dbReference type="ARBA" id="ARBA00022898"/>
    </source>
</evidence>
<comment type="cofactor">
    <cofactor evidence="1 7">
        <name>pyridoxal 5'-phosphate</name>
        <dbReference type="ChEBI" id="CHEBI:597326"/>
    </cofactor>
</comment>
<evidence type="ECO:0000259" key="9">
    <source>
        <dbReference type="Pfam" id="PF00266"/>
    </source>
</evidence>
<dbReference type="PIRSF" id="PIRSF005572">
    <property type="entry name" value="NifS"/>
    <property type="match status" value="1"/>
</dbReference>
<dbReference type="CDD" id="cd06453">
    <property type="entry name" value="SufS_like"/>
    <property type="match status" value="1"/>
</dbReference>
<dbReference type="AlphaFoldDB" id="A0A0F7WWR4"/>
<comment type="catalytic activity">
    <reaction evidence="6 8">
        <text>(sulfur carrier)-H + L-cysteine = (sulfur carrier)-SH + L-alanine</text>
        <dbReference type="Rhea" id="RHEA:43892"/>
        <dbReference type="Rhea" id="RHEA-COMP:14737"/>
        <dbReference type="Rhea" id="RHEA-COMP:14739"/>
        <dbReference type="ChEBI" id="CHEBI:29917"/>
        <dbReference type="ChEBI" id="CHEBI:35235"/>
        <dbReference type="ChEBI" id="CHEBI:57972"/>
        <dbReference type="ChEBI" id="CHEBI:64428"/>
        <dbReference type="EC" id="2.8.1.7"/>
    </reaction>
</comment>
<protein>
    <recommendedName>
        <fullName evidence="8">Cysteine desulfurase</fullName>
        <ecNumber evidence="8">2.8.1.7</ecNumber>
    </recommendedName>
</protein>
<dbReference type="GO" id="GO:0031071">
    <property type="term" value="F:cysteine desulfurase activity"/>
    <property type="evidence" value="ECO:0007669"/>
    <property type="project" value="UniProtKB-UniRule"/>
</dbReference>